<feature type="domain" description="GLTSCR protein conserved" evidence="2">
    <location>
        <begin position="105"/>
        <end position="219"/>
    </location>
</feature>
<organism evidence="3 4">
    <name type="scientific">Athelia psychrophila</name>
    <dbReference type="NCBI Taxonomy" id="1759441"/>
    <lineage>
        <taxon>Eukaryota</taxon>
        <taxon>Fungi</taxon>
        <taxon>Dikarya</taxon>
        <taxon>Basidiomycota</taxon>
        <taxon>Agaricomycotina</taxon>
        <taxon>Agaricomycetes</taxon>
        <taxon>Agaricomycetidae</taxon>
        <taxon>Atheliales</taxon>
        <taxon>Atheliaceae</taxon>
        <taxon>Athelia</taxon>
    </lineage>
</organism>
<feature type="compositionally biased region" description="Polar residues" evidence="1">
    <location>
        <begin position="240"/>
        <end position="252"/>
    </location>
</feature>
<dbReference type="InterPro" id="IPR015671">
    <property type="entry name" value="GSCR1_dom"/>
</dbReference>
<dbReference type="Proteomes" id="UP000076532">
    <property type="component" value="Unassembled WGS sequence"/>
</dbReference>
<protein>
    <recommendedName>
        <fullName evidence="2">GLTSCR protein conserved domain-containing protein</fullName>
    </recommendedName>
</protein>
<dbReference type="Pfam" id="PF15249">
    <property type="entry name" value="GLTSCR1"/>
    <property type="match status" value="1"/>
</dbReference>
<evidence type="ECO:0000256" key="1">
    <source>
        <dbReference type="SAM" id="MobiDB-lite"/>
    </source>
</evidence>
<dbReference type="OrthoDB" id="2556847at2759"/>
<accession>A0A166XBI4</accession>
<reference evidence="3 4" key="1">
    <citation type="journal article" date="2016" name="Mol. Biol. Evol.">
        <title>Comparative Genomics of Early-Diverging Mushroom-Forming Fungi Provides Insights into the Origins of Lignocellulose Decay Capabilities.</title>
        <authorList>
            <person name="Nagy L.G."/>
            <person name="Riley R."/>
            <person name="Tritt A."/>
            <person name="Adam C."/>
            <person name="Daum C."/>
            <person name="Floudas D."/>
            <person name="Sun H."/>
            <person name="Yadav J.S."/>
            <person name="Pangilinan J."/>
            <person name="Larsson K.H."/>
            <person name="Matsuura K."/>
            <person name="Barry K."/>
            <person name="Labutti K."/>
            <person name="Kuo R."/>
            <person name="Ohm R.A."/>
            <person name="Bhattacharya S.S."/>
            <person name="Shirouzu T."/>
            <person name="Yoshinaga Y."/>
            <person name="Martin F.M."/>
            <person name="Grigoriev I.V."/>
            <person name="Hibbett D.S."/>
        </authorList>
    </citation>
    <scope>NUCLEOTIDE SEQUENCE [LARGE SCALE GENOMIC DNA]</scope>
    <source>
        <strain evidence="3 4">CBS 109695</strain>
    </source>
</reference>
<dbReference type="STRING" id="436010.A0A166XBI4"/>
<name>A0A166XBI4_9AGAM</name>
<sequence length="397" mass="42638">MSNSLGSSSLPNTSIGQTNQLPKPISWNVITTPSQFVVSTPSSMAHLHKPIHSNGASQIINGTPIQPVASTSAPKKVYKKKFRATEDEEISRNTALRFASSIALDQLSALYPNVDAPFEDAVDVVNRLLPYHIFQQPKTDLDAIIAGGQGKGKAKASDVEMENQETKFALECMKRRRDLQTRFRRARLKAGNYASPSDQAYVLAQAVLEVDRAATQELSNDLRSARTEKDKVDREKKVASMQQNSRQSPFTTFPQTQYYRGYSYAYPQATNGPPNQPTATQVSSYPGSSAPFSNYQPSSASVPVQIPVGSLPALQALGIVPVPASSLPPADQPQPLAILRGSTSNGTMLSLEINVSLLQSAQMNGLALVLNSLMNRGGDTTTGNAMPALGTSDSAAT</sequence>
<dbReference type="EMBL" id="KV417480">
    <property type="protein sequence ID" value="KZP34615.1"/>
    <property type="molecule type" value="Genomic_DNA"/>
</dbReference>
<feature type="region of interest" description="Disordered" evidence="1">
    <location>
        <begin position="219"/>
        <end position="252"/>
    </location>
</feature>
<evidence type="ECO:0000259" key="2">
    <source>
        <dbReference type="Pfam" id="PF15249"/>
    </source>
</evidence>
<dbReference type="AlphaFoldDB" id="A0A166XBI4"/>
<feature type="region of interest" description="Disordered" evidence="1">
    <location>
        <begin position="265"/>
        <end position="287"/>
    </location>
</feature>
<keyword evidence="4" id="KW-1185">Reference proteome</keyword>
<evidence type="ECO:0000313" key="4">
    <source>
        <dbReference type="Proteomes" id="UP000076532"/>
    </source>
</evidence>
<feature type="compositionally biased region" description="Polar residues" evidence="1">
    <location>
        <begin position="268"/>
        <end position="287"/>
    </location>
</feature>
<evidence type="ECO:0000313" key="3">
    <source>
        <dbReference type="EMBL" id="KZP34615.1"/>
    </source>
</evidence>
<gene>
    <name evidence="3" type="ORF">FIBSPDRAFT_1035611</name>
</gene>
<proteinExistence type="predicted"/>
<feature type="compositionally biased region" description="Basic and acidic residues" evidence="1">
    <location>
        <begin position="223"/>
        <end position="238"/>
    </location>
</feature>